<accession>A0ABR6Z769</accession>
<evidence type="ECO:0000256" key="3">
    <source>
        <dbReference type="ARBA" id="ARBA00022679"/>
    </source>
</evidence>
<dbReference type="InterPro" id="IPR003594">
    <property type="entry name" value="HATPase_dom"/>
</dbReference>
<dbReference type="SUPFAM" id="SSF55874">
    <property type="entry name" value="ATPase domain of HSP90 chaperone/DNA topoisomerase II/histidine kinase"/>
    <property type="match status" value="1"/>
</dbReference>
<dbReference type="PANTHER" id="PTHR43156:SF2">
    <property type="entry name" value="STAGE II SPORULATION PROTEIN E"/>
    <property type="match status" value="1"/>
</dbReference>
<feature type="domain" description="HAMP" evidence="7">
    <location>
        <begin position="294"/>
        <end position="347"/>
    </location>
</feature>
<dbReference type="SUPFAM" id="SSF158472">
    <property type="entry name" value="HAMP domain-like"/>
    <property type="match status" value="1"/>
</dbReference>
<evidence type="ECO:0000256" key="5">
    <source>
        <dbReference type="ARBA" id="ARBA00022801"/>
    </source>
</evidence>
<dbReference type="PANTHER" id="PTHR43156">
    <property type="entry name" value="STAGE II SPORULATION PROTEIN E-RELATED"/>
    <property type="match status" value="1"/>
</dbReference>
<dbReference type="Gene3D" id="3.30.565.10">
    <property type="entry name" value="Histidine kinase-like ATPase, C-terminal domain"/>
    <property type="match status" value="1"/>
</dbReference>
<evidence type="ECO:0000259" key="7">
    <source>
        <dbReference type="PROSITE" id="PS50885"/>
    </source>
</evidence>
<sequence length="748" mass="83530">MIKLRAFQFTSITYRLVFACLMAAVVIYGSSYYQIRALMQQVMTGWINQIALSKLDAAVAKHQSSLHLIGEQGTRLVQMDERLHLADQNGLKAILPVSPYISKLAISSGTTGQDHSFGWHAEANGQPWQSTTADVDLLNSCNVVDGHHYWAEHIRNQELVFCTGVYMLGKSQQSIAIQINMQPLLQDLQNNLHLVDAVDQSVQGQPYVINRLNGHFLLGAEFIPEDLSTRPNSGAGKGGDIHYSLQLQDMPLVYGFYFSEEKIQNYLGKYFMLAILSMGKDMLLMCIAIALVSRQTTKSLRSLSKSTEEIAQGNLDTELTKIPRSDEVGRLSRSFRRMRDSLKLRILELQEATAARQRMESELAIAAQIQQAMLPSAEAAIDPRYSMSTLLQPARVVGGDLYDFFHVADDRICMVIGDVANKGMPAALFMARTLSLMRTLAHQSSTPAALLFSVNRELAHNNPECRFVTMFFAMLDLKTGSMQYASAGHDAPLLLRDGRVSKLPLQTGPALGLEEEGSFPQFESRLHAQDIIILYTDGITDARNEHNEEFSEARLQTTISQQAPAFAADIIRIVTLAHQKFIAQAPQFDDLTLLSMQFHPEVKRRKPAFGDWQISLNGQPLDYEQVKPRLAGFLRAQKVSDDIVDDLQLITEEVLVNVLKHGATEQDPASIRLDVHLHDSEIVIDMVDNSHAYNPLNGATQPDLEMDFSDRPVGGLGLYLVNALADHIDYNYAHGQNNLHIRKYLIKP</sequence>
<dbReference type="InterPro" id="IPR052016">
    <property type="entry name" value="Bact_Sigma-Reg"/>
</dbReference>
<dbReference type="Proteomes" id="UP000646911">
    <property type="component" value="Unassembled WGS sequence"/>
</dbReference>
<dbReference type="InterPro" id="IPR036457">
    <property type="entry name" value="PPM-type-like_dom_sf"/>
</dbReference>
<name>A0ABR6Z769_9BURK</name>
<keyword evidence="9" id="KW-1185">Reference proteome</keyword>
<dbReference type="Pfam" id="PF07228">
    <property type="entry name" value="SpoIIE"/>
    <property type="match status" value="1"/>
</dbReference>
<dbReference type="Gene3D" id="6.10.340.10">
    <property type="match status" value="1"/>
</dbReference>
<keyword evidence="3" id="KW-0808">Transferase</keyword>
<keyword evidence="4" id="KW-0418">Kinase</keyword>
<dbReference type="Pfam" id="PF00672">
    <property type="entry name" value="HAMP"/>
    <property type="match status" value="1"/>
</dbReference>
<gene>
    <name evidence="8" type="ORF">H8L47_08620</name>
</gene>
<dbReference type="InterPro" id="IPR001932">
    <property type="entry name" value="PPM-type_phosphatase-like_dom"/>
</dbReference>
<dbReference type="EMBL" id="JACOFX010000003">
    <property type="protein sequence ID" value="MBC3907627.1"/>
    <property type="molecule type" value="Genomic_DNA"/>
</dbReference>
<evidence type="ECO:0000313" key="9">
    <source>
        <dbReference type="Proteomes" id="UP000646911"/>
    </source>
</evidence>
<dbReference type="PROSITE" id="PS50885">
    <property type="entry name" value="HAMP"/>
    <property type="match status" value="1"/>
</dbReference>
<evidence type="ECO:0000256" key="2">
    <source>
        <dbReference type="ARBA" id="ARBA00022553"/>
    </source>
</evidence>
<evidence type="ECO:0000256" key="4">
    <source>
        <dbReference type="ARBA" id="ARBA00022777"/>
    </source>
</evidence>
<protein>
    <submittedName>
        <fullName evidence="8">SpoIIE family protein phosphatase</fullName>
    </submittedName>
</protein>
<dbReference type="Gene3D" id="3.60.40.10">
    <property type="entry name" value="PPM-type phosphatase domain"/>
    <property type="match status" value="1"/>
</dbReference>
<comment type="caution">
    <text evidence="8">The sequence shown here is derived from an EMBL/GenBank/DDBJ whole genome shotgun (WGS) entry which is preliminary data.</text>
</comment>
<evidence type="ECO:0000256" key="1">
    <source>
        <dbReference type="ARBA" id="ARBA00004370"/>
    </source>
</evidence>
<keyword evidence="6" id="KW-0812">Transmembrane</keyword>
<dbReference type="CDD" id="cd16936">
    <property type="entry name" value="HATPase_RsbW-like"/>
    <property type="match status" value="1"/>
</dbReference>
<dbReference type="RefSeq" id="WP_186953185.1">
    <property type="nucleotide sequence ID" value="NZ_JACOFX010000003.1"/>
</dbReference>
<feature type="transmembrane region" description="Helical" evidence="6">
    <location>
        <begin position="12"/>
        <end position="33"/>
    </location>
</feature>
<dbReference type="InterPro" id="IPR036890">
    <property type="entry name" value="HATPase_C_sf"/>
</dbReference>
<dbReference type="SUPFAM" id="SSF81606">
    <property type="entry name" value="PP2C-like"/>
    <property type="match status" value="1"/>
</dbReference>
<evidence type="ECO:0000256" key="6">
    <source>
        <dbReference type="SAM" id="Phobius"/>
    </source>
</evidence>
<dbReference type="SMART" id="SM00304">
    <property type="entry name" value="HAMP"/>
    <property type="match status" value="1"/>
</dbReference>
<dbReference type="CDD" id="cd06225">
    <property type="entry name" value="HAMP"/>
    <property type="match status" value="1"/>
</dbReference>
<proteinExistence type="predicted"/>
<keyword evidence="2" id="KW-0597">Phosphoprotein</keyword>
<dbReference type="Pfam" id="PF13581">
    <property type="entry name" value="HATPase_c_2"/>
    <property type="match status" value="1"/>
</dbReference>
<organism evidence="8 9">
    <name type="scientific">Undibacterium umbellatum</name>
    <dbReference type="NCBI Taxonomy" id="2762300"/>
    <lineage>
        <taxon>Bacteria</taxon>
        <taxon>Pseudomonadati</taxon>
        <taxon>Pseudomonadota</taxon>
        <taxon>Betaproteobacteria</taxon>
        <taxon>Burkholderiales</taxon>
        <taxon>Oxalobacteraceae</taxon>
        <taxon>Undibacterium</taxon>
    </lineage>
</organism>
<dbReference type="InterPro" id="IPR003660">
    <property type="entry name" value="HAMP_dom"/>
</dbReference>
<evidence type="ECO:0000313" key="8">
    <source>
        <dbReference type="EMBL" id="MBC3907627.1"/>
    </source>
</evidence>
<reference evidence="8 9" key="1">
    <citation type="submission" date="2020-08" db="EMBL/GenBank/DDBJ databases">
        <title>Novel species isolated from subtropical streams in China.</title>
        <authorList>
            <person name="Lu H."/>
        </authorList>
    </citation>
    <scope>NUCLEOTIDE SEQUENCE [LARGE SCALE GENOMIC DNA]</scope>
    <source>
        <strain evidence="8 9">NL8W</strain>
    </source>
</reference>
<keyword evidence="6" id="KW-1133">Transmembrane helix</keyword>
<keyword evidence="5" id="KW-0378">Hydrolase</keyword>
<keyword evidence="6" id="KW-0472">Membrane</keyword>
<dbReference type="SMART" id="SM00331">
    <property type="entry name" value="PP2C_SIG"/>
    <property type="match status" value="1"/>
</dbReference>
<comment type="subcellular location">
    <subcellularLocation>
        <location evidence="1">Membrane</location>
    </subcellularLocation>
</comment>